<comment type="caution">
    <text evidence="1">The sequence shown here is derived from an EMBL/GenBank/DDBJ whole genome shotgun (WGS) entry which is preliminary data.</text>
</comment>
<dbReference type="OrthoDB" id="10602207at2759"/>
<keyword evidence="2" id="KW-1185">Reference proteome</keyword>
<accession>A0A8J8T0M1</accession>
<evidence type="ECO:0000313" key="2">
    <source>
        <dbReference type="Proteomes" id="UP000785679"/>
    </source>
</evidence>
<reference evidence="1" key="1">
    <citation type="submission" date="2019-06" db="EMBL/GenBank/DDBJ databases">
        <authorList>
            <person name="Zheng W."/>
        </authorList>
    </citation>
    <scope>NUCLEOTIDE SEQUENCE</scope>
    <source>
        <strain evidence="1">QDHG01</strain>
    </source>
</reference>
<dbReference type="EMBL" id="RRYP01012349">
    <property type="protein sequence ID" value="TNV77178.1"/>
    <property type="molecule type" value="Genomic_DNA"/>
</dbReference>
<organism evidence="1 2">
    <name type="scientific">Halteria grandinella</name>
    <dbReference type="NCBI Taxonomy" id="5974"/>
    <lineage>
        <taxon>Eukaryota</taxon>
        <taxon>Sar</taxon>
        <taxon>Alveolata</taxon>
        <taxon>Ciliophora</taxon>
        <taxon>Intramacronucleata</taxon>
        <taxon>Spirotrichea</taxon>
        <taxon>Stichotrichia</taxon>
        <taxon>Sporadotrichida</taxon>
        <taxon>Halteriidae</taxon>
        <taxon>Halteria</taxon>
    </lineage>
</organism>
<sequence>MFSTASLPTAQQLLLSPSQSLIRVSIEVPKTPRFILSFNKDSFKTVKQFIQYVCQQTGIDEKAKYLLMLDDAVIVNIESIRDNDRVTLVPGQNILEGGSAHHSGAPSYHSLLSATDLPSYPSLGTPLYRKPLNPESTQSIDLTTAQKDTDMDDQSNSGLYRQSWHMGLFKSIRSFHHRQISAQVKYAALQNGFKVLQENKEPLLGRDGQQKLFFCCFHQKPQKCPFRLQYVKRTVNEEYFFNKGRDMHNHDFVDPLILLKENTQNEQTSENTQLLQSLQQHFDNMNEGGLQRNGLEVIDRTQNAEYQPIKLEDELQVTTEIEQEIEYDYKWVQSVKQQKMITIVIEKKRKS</sequence>
<dbReference type="Proteomes" id="UP000785679">
    <property type="component" value="Unassembled WGS sequence"/>
</dbReference>
<evidence type="ECO:0000313" key="1">
    <source>
        <dbReference type="EMBL" id="TNV77178.1"/>
    </source>
</evidence>
<proteinExistence type="predicted"/>
<dbReference type="AlphaFoldDB" id="A0A8J8T0M1"/>
<gene>
    <name evidence="1" type="ORF">FGO68_gene12601</name>
</gene>
<name>A0A8J8T0M1_HALGN</name>
<protein>
    <submittedName>
        <fullName evidence="1">Uncharacterized protein</fullName>
    </submittedName>
</protein>